<dbReference type="SUPFAM" id="SSF50129">
    <property type="entry name" value="GroES-like"/>
    <property type="match status" value="1"/>
</dbReference>
<dbReference type="Pfam" id="PF08240">
    <property type="entry name" value="ADH_N"/>
    <property type="match status" value="1"/>
</dbReference>
<dbReference type="AlphaFoldDB" id="A0A5B8V5V7"/>
<comment type="cofactor">
    <cofactor evidence="1">
        <name>Zn(2+)</name>
        <dbReference type="ChEBI" id="CHEBI:29105"/>
    </cofactor>
</comment>
<keyword evidence="8" id="KW-1185">Reference proteome</keyword>
<gene>
    <name evidence="7" type="ORF">FRZ67_05540</name>
</gene>
<dbReference type="PANTHER" id="PTHR42813">
    <property type="entry name" value="ZINC-TYPE ALCOHOL DEHYDROGENASE-LIKE"/>
    <property type="match status" value="1"/>
</dbReference>
<evidence type="ECO:0000313" key="8">
    <source>
        <dbReference type="Proteomes" id="UP000321533"/>
    </source>
</evidence>
<dbReference type="GO" id="GO:0016491">
    <property type="term" value="F:oxidoreductase activity"/>
    <property type="evidence" value="ECO:0007669"/>
    <property type="project" value="UniProtKB-KW"/>
</dbReference>
<evidence type="ECO:0000256" key="5">
    <source>
        <dbReference type="SAM" id="Phobius"/>
    </source>
</evidence>
<dbReference type="PANTHER" id="PTHR42813:SF2">
    <property type="entry name" value="DEHYDROGENASE, ZINC-CONTAINING, PUTATIVE (AFU_ORTHOLOGUE AFUA_2G02810)-RELATED"/>
    <property type="match status" value="1"/>
</dbReference>
<evidence type="ECO:0000256" key="1">
    <source>
        <dbReference type="ARBA" id="ARBA00001947"/>
    </source>
</evidence>
<organism evidence="7 8">
    <name type="scientific">Panacibacter ginsenosidivorans</name>
    <dbReference type="NCBI Taxonomy" id="1813871"/>
    <lineage>
        <taxon>Bacteria</taxon>
        <taxon>Pseudomonadati</taxon>
        <taxon>Bacteroidota</taxon>
        <taxon>Chitinophagia</taxon>
        <taxon>Chitinophagales</taxon>
        <taxon>Chitinophagaceae</taxon>
        <taxon>Panacibacter</taxon>
    </lineage>
</organism>
<keyword evidence="4" id="KW-0560">Oxidoreductase</keyword>
<name>A0A5B8V5V7_9BACT</name>
<protein>
    <recommendedName>
        <fullName evidence="6">Alcohol dehydrogenase-like N-terminal domain-containing protein</fullName>
    </recommendedName>
</protein>
<dbReference type="Gene3D" id="3.90.180.10">
    <property type="entry name" value="Medium-chain alcohol dehydrogenases, catalytic domain"/>
    <property type="match status" value="1"/>
</dbReference>
<evidence type="ECO:0000256" key="3">
    <source>
        <dbReference type="ARBA" id="ARBA00022833"/>
    </source>
</evidence>
<reference evidence="7 8" key="1">
    <citation type="journal article" date="2016" name="Int. J. Syst. Evol. Microbiol.">
        <title>Panacibacter ginsenosidivorans gen. nov., sp. nov., with ginsenoside converting activity isolated from soil of a ginseng field.</title>
        <authorList>
            <person name="Siddiqi M.Z."/>
            <person name="Muhammad Shafi S."/>
            <person name="Choi K.D."/>
            <person name="Im W.T."/>
        </authorList>
    </citation>
    <scope>NUCLEOTIDE SEQUENCE [LARGE SCALE GENOMIC DNA]</scope>
    <source>
        <strain evidence="7 8">Gsoil1550</strain>
    </source>
</reference>
<dbReference type="EMBL" id="CP042435">
    <property type="protein sequence ID" value="QEC66790.1"/>
    <property type="molecule type" value="Genomic_DNA"/>
</dbReference>
<evidence type="ECO:0000256" key="4">
    <source>
        <dbReference type="ARBA" id="ARBA00023002"/>
    </source>
</evidence>
<feature type="domain" description="Alcohol dehydrogenase-like N-terminal" evidence="6">
    <location>
        <begin position="26"/>
        <end position="83"/>
    </location>
</feature>
<keyword evidence="2" id="KW-0479">Metal-binding</keyword>
<keyword evidence="5" id="KW-0472">Membrane</keyword>
<feature type="transmembrane region" description="Helical" evidence="5">
    <location>
        <begin position="82"/>
        <end position="104"/>
    </location>
</feature>
<dbReference type="OrthoDB" id="9787435at2"/>
<dbReference type="InterPro" id="IPR011032">
    <property type="entry name" value="GroES-like_sf"/>
</dbReference>
<dbReference type="PROSITE" id="PS00059">
    <property type="entry name" value="ADH_ZINC"/>
    <property type="match status" value="1"/>
</dbReference>
<keyword evidence="5" id="KW-1133">Transmembrane helix</keyword>
<dbReference type="RefSeq" id="WP_147188590.1">
    <property type="nucleotide sequence ID" value="NZ_CP042435.1"/>
</dbReference>
<dbReference type="KEGG" id="pgin:FRZ67_05540"/>
<evidence type="ECO:0000256" key="2">
    <source>
        <dbReference type="ARBA" id="ARBA00022723"/>
    </source>
</evidence>
<evidence type="ECO:0000313" key="7">
    <source>
        <dbReference type="EMBL" id="QEC66790.1"/>
    </source>
</evidence>
<proteinExistence type="predicted"/>
<keyword evidence="5" id="KW-0812">Transmembrane</keyword>
<accession>A0A5B8V5V7</accession>
<evidence type="ECO:0000259" key="6">
    <source>
        <dbReference type="Pfam" id="PF08240"/>
    </source>
</evidence>
<dbReference type="Proteomes" id="UP000321533">
    <property type="component" value="Chromosome"/>
</dbReference>
<keyword evidence="3" id="KW-0862">Zinc</keyword>
<dbReference type="InterPro" id="IPR013154">
    <property type="entry name" value="ADH-like_N"/>
</dbReference>
<dbReference type="InterPro" id="IPR002328">
    <property type="entry name" value="ADH_Zn_CS"/>
</dbReference>
<sequence length="112" mass="12153">MQALTFGGKEIIEYSNVQDPQLLHSTDAIVKITMSGICGSDLHVYHGRETGLDHGTVMGHEFTGIVEEAGSDVKRFKKGTKVLALLLPHVVNVFIVVLVLHAAAKKEIYLVG</sequence>
<dbReference type="GO" id="GO:0008270">
    <property type="term" value="F:zinc ion binding"/>
    <property type="evidence" value="ECO:0007669"/>
    <property type="project" value="InterPro"/>
</dbReference>